<accession>A0A1H1XMG3</accession>
<evidence type="ECO:0000256" key="4">
    <source>
        <dbReference type="ARBA" id="ARBA00023002"/>
    </source>
</evidence>
<dbReference type="GO" id="GO:0051213">
    <property type="term" value="F:dioxygenase activity"/>
    <property type="evidence" value="ECO:0007669"/>
    <property type="project" value="UniProtKB-KW"/>
</dbReference>
<dbReference type="InterPro" id="IPR036188">
    <property type="entry name" value="FAD/NAD-bd_sf"/>
</dbReference>
<dbReference type="GO" id="GO:0005737">
    <property type="term" value="C:cytoplasm"/>
    <property type="evidence" value="ECO:0007669"/>
    <property type="project" value="TreeGrafter"/>
</dbReference>
<keyword evidence="6" id="KW-0223">Dioxygenase</keyword>
<dbReference type="STRING" id="630515.SAMN04489812_4149"/>
<evidence type="ECO:0000259" key="5">
    <source>
        <dbReference type="Pfam" id="PF07992"/>
    </source>
</evidence>
<dbReference type="Pfam" id="PF07992">
    <property type="entry name" value="Pyr_redox_2"/>
    <property type="match status" value="1"/>
</dbReference>
<evidence type="ECO:0000256" key="2">
    <source>
        <dbReference type="ARBA" id="ARBA00022630"/>
    </source>
</evidence>
<dbReference type="OrthoDB" id="3568330at2"/>
<comment type="cofactor">
    <cofactor evidence="1">
        <name>FAD</name>
        <dbReference type="ChEBI" id="CHEBI:57692"/>
    </cofactor>
</comment>
<dbReference type="PANTHER" id="PTHR43557:SF2">
    <property type="entry name" value="RIESKE DOMAIN-CONTAINING PROTEIN-RELATED"/>
    <property type="match status" value="1"/>
</dbReference>
<keyword evidence="3" id="KW-0274">FAD</keyword>
<dbReference type="EMBL" id="LT629772">
    <property type="protein sequence ID" value="SDT10372.1"/>
    <property type="molecule type" value="Genomic_DNA"/>
</dbReference>
<dbReference type="Gene3D" id="3.30.390.30">
    <property type="match status" value="1"/>
</dbReference>
<organism evidence="6 7">
    <name type="scientific">Microlunatus soli</name>
    <dbReference type="NCBI Taxonomy" id="630515"/>
    <lineage>
        <taxon>Bacteria</taxon>
        <taxon>Bacillati</taxon>
        <taxon>Actinomycetota</taxon>
        <taxon>Actinomycetes</taxon>
        <taxon>Propionibacteriales</taxon>
        <taxon>Propionibacteriaceae</taxon>
        <taxon>Microlunatus</taxon>
    </lineage>
</organism>
<dbReference type="SUPFAM" id="SSF51905">
    <property type="entry name" value="FAD/NAD(P)-binding domain"/>
    <property type="match status" value="2"/>
</dbReference>
<evidence type="ECO:0000256" key="1">
    <source>
        <dbReference type="ARBA" id="ARBA00001974"/>
    </source>
</evidence>
<dbReference type="Gene3D" id="3.50.50.60">
    <property type="entry name" value="FAD/NAD(P)-binding domain"/>
    <property type="match status" value="2"/>
</dbReference>
<gene>
    <name evidence="6" type="ORF">SAMN04489812_4149</name>
</gene>
<dbReference type="PRINTS" id="PR00411">
    <property type="entry name" value="PNDRDTASEI"/>
</dbReference>
<evidence type="ECO:0000313" key="7">
    <source>
        <dbReference type="Proteomes" id="UP000199103"/>
    </source>
</evidence>
<evidence type="ECO:0000313" key="6">
    <source>
        <dbReference type="EMBL" id="SDT10372.1"/>
    </source>
</evidence>
<sequence>MDANTETGIVVVGGGLAAVRAIEEFRSQGYDGPLTLVAAESELPYERPVLSKGYLLGSEELDSAFAHDQQWYDDNKVEVLLGDPAVGLEPAEHRLTTAAGRTVSYSKLLLATGSEPRRLPLDGADAPNVLTLRNVEDAKKINAAIDDGGPLVIIGGGWIGLEVASAARQRNVEVTVLEAAELPLLGVLGREVAEVFAGLHREHGVTLVTGAKVAGFDVTDGVVSAVRTETDSYPAATVVLGVGAAPRLQLAEDAGLRVDGGVLTDGSLRTSESDIYAVGDIAAVDHERLGRVRVEHWAWANDCGPVAARAMLGQDATVDFLPFFFSDQYDLGMEYIGYLPQGSSPKVELRGDVAGRAFAAYWVLDGRVVAGMHANLWDSGIDPIKEIVQGGDPGAIPTS</sequence>
<dbReference type="InterPro" id="IPR023753">
    <property type="entry name" value="FAD/NAD-binding_dom"/>
</dbReference>
<dbReference type="InterPro" id="IPR016156">
    <property type="entry name" value="FAD/NAD-linked_Rdtase_dimer_sf"/>
</dbReference>
<keyword evidence="2" id="KW-0285">Flavoprotein</keyword>
<feature type="domain" description="FAD/NAD(P)-binding" evidence="5">
    <location>
        <begin position="9"/>
        <end position="299"/>
    </location>
</feature>
<keyword evidence="7" id="KW-1185">Reference proteome</keyword>
<dbReference type="AlphaFoldDB" id="A0A1H1XMG3"/>
<dbReference type="Proteomes" id="UP000199103">
    <property type="component" value="Chromosome I"/>
</dbReference>
<protein>
    <submittedName>
        <fullName evidence="6">3-phenylpropionate/trans-cinnamate dioxygenase ferredoxin reductase subunit</fullName>
    </submittedName>
</protein>
<name>A0A1H1XMG3_9ACTN</name>
<reference evidence="6 7" key="1">
    <citation type="submission" date="2016-10" db="EMBL/GenBank/DDBJ databases">
        <authorList>
            <person name="de Groot N.N."/>
        </authorList>
    </citation>
    <scope>NUCLEOTIDE SEQUENCE [LARGE SCALE GENOMIC DNA]</scope>
    <source>
        <strain evidence="6 7">DSM 21800</strain>
    </source>
</reference>
<proteinExistence type="predicted"/>
<dbReference type="PRINTS" id="PR00368">
    <property type="entry name" value="FADPNR"/>
</dbReference>
<evidence type="ECO:0000256" key="3">
    <source>
        <dbReference type="ARBA" id="ARBA00022827"/>
    </source>
</evidence>
<keyword evidence="4" id="KW-0560">Oxidoreductase</keyword>
<dbReference type="RefSeq" id="WP_091527308.1">
    <property type="nucleotide sequence ID" value="NZ_LT629772.1"/>
</dbReference>
<dbReference type="InterPro" id="IPR050446">
    <property type="entry name" value="FAD-oxidoreductase/Apoptosis"/>
</dbReference>
<dbReference type="PANTHER" id="PTHR43557">
    <property type="entry name" value="APOPTOSIS-INDUCING FACTOR 1"/>
    <property type="match status" value="1"/>
</dbReference>
<dbReference type="GO" id="GO:0016651">
    <property type="term" value="F:oxidoreductase activity, acting on NAD(P)H"/>
    <property type="evidence" value="ECO:0007669"/>
    <property type="project" value="TreeGrafter"/>
</dbReference>